<dbReference type="Proteomes" id="UP000280598">
    <property type="component" value="Unassembled WGS sequence"/>
</dbReference>
<comment type="caution">
    <text evidence="1">The sequence shown here is derived from an EMBL/GenBank/DDBJ whole genome shotgun (WGS) entry which is preliminary data.</text>
</comment>
<evidence type="ECO:0000313" key="1">
    <source>
        <dbReference type="EMBL" id="RMZ09270.1"/>
    </source>
</evidence>
<sequence length="236" mass="26746">MKRKRDKIDFTGDMMHVKCGGSNKLTHVHRGLLEKWTNIFEVSELVRGTLDPTDKTLDLSYHADHDSFQLVVQWMYSGDAEFVDDAADPVAAISLLERAYGAAERLGIGYKQDDYSLSNSIMDQIVTRMTAPQKFGPVVTVKDFIGICQSDGFRLRGFIQDWLIYGNLTSKVDPVNVAQLVVELYDQNWHVRDFFSAFVNRRLAGNGPAPWEKDPCVYHLHSKESKRCQARASAAR</sequence>
<proteinExistence type="predicted"/>
<reference evidence="3 4" key="1">
    <citation type="journal article" date="2018" name="BMC Genomics">
        <title>Genomic evidence for intraspecific hybridization in a clonal and extremely halotolerant yeast.</title>
        <authorList>
            <person name="Gostincar C."/>
            <person name="Stajich J.E."/>
            <person name="Zupancic J."/>
            <person name="Zalar P."/>
            <person name="Gunde-Cimerman N."/>
        </authorList>
    </citation>
    <scope>NUCLEOTIDE SEQUENCE [LARGE SCALE GENOMIC DNA]</scope>
    <source>
        <strain evidence="2 4">EXF-120</strain>
        <strain evidence="1 3">EXF-562</strain>
    </source>
</reference>
<evidence type="ECO:0000313" key="3">
    <source>
        <dbReference type="Proteomes" id="UP000280598"/>
    </source>
</evidence>
<dbReference type="VEuPathDB" id="FungiDB:BTJ68_12254"/>
<dbReference type="Proteomes" id="UP000281677">
    <property type="component" value="Unassembled WGS sequence"/>
</dbReference>
<protein>
    <recommendedName>
        <fullName evidence="5">BTB domain-containing protein</fullName>
    </recommendedName>
</protein>
<gene>
    <name evidence="2" type="ORF">D0859_13629</name>
    <name evidence="1" type="ORF">D0860_04307</name>
</gene>
<dbReference type="OrthoDB" id="3815746at2759"/>
<dbReference type="AlphaFoldDB" id="A0A3M7H7A4"/>
<dbReference type="EMBL" id="QWIS01000076">
    <property type="protein sequence ID" value="RMZ09270.1"/>
    <property type="molecule type" value="Genomic_DNA"/>
</dbReference>
<accession>A0A3M7H7A4</accession>
<organism evidence="1 3">
    <name type="scientific">Hortaea werneckii</name>
    <name type="common">Black yeast</name>
    <name type="synonym">Cladosporium werneckii</name>
    <dbReference type="NCBI Taxonomy" id="91943"/>
    <lineage>
        <taxon>Eukaryota</taxon>
        <taxon>Fungi</taxon>
        <taxon>Dikarya</taxon>
        <taxon>Ascomycota</taxon>
        <taxon>Pezizomycotina</taxon>
        <taxon>Dothideomycetes</taxon>
        <taxon>Dothideomycetidae</taxon>
        <taxon>Mycosphaerellales</taxon>
        <taxon>Teratosphaeriaceae</taxon>
        <taxon>Hortaea</taxon>
    </lineage>
</organism>
<evidence type="ECO:0008006" key="5">
    <source>
        <dbReference type="Google" id="ProtNLM"/>
    </source>
</evidence>
<dbReference type="EMBL" id="QWIT01000576">
    <property type="protein sequence ID" value="RMZ22344.1"/>
    <property type="molecule type" value="Genomic_DNA"/>
</dbReference>
<evidence type="ECO:0000313" key="2">
    <source>
        <dbReference type="EMBL" id="RMZ22344.1"/>
    </source>
</evidence>
<evidence type="ECO:0000313" key="4">
    <source>
        <dbReference type="Proteomes" id="UP000281677"/>
    </source>
</evidence>
<name>A0A3M7H7A4_HORWE</name>